<dbReference type="AlphaFoldDB" id="A0A1B6L0C1"/>
<feature type="non-terminal residue" evidence="2">
    <location>
        <position position="1"/>
    </location>
</feature>
<evidence type="ECO:0000256" key="1">
    <source>
        <dbReference type="SAM" id="MobiDB-lite"/>
    </source>
</evidence>
<sequence length="106" mass="11874">YHSMRSSLNCRPHVDFFCHCESGITPSMTHSVSVNQVFISHGEREEGSNRSQFSISTSVFPPSRSFTQSEDEPTSLSSDPGWPHDSRTILDSHSKCCCYMNVKANT</sequence>
<feature type="region of interest" description="Disordered" evidence="1">
    <location>
        <begin position="43"/>
        <end position="83"/>
    </location>
</feature>
<protein>
    <submittedName>
        <fullName evidence="2">Uncharacterized protein</fullName>
    </submittedName>
</protein>
<reference evidence="2" key="1">
    <citation type="submission" date="2015-11" db="EMBL/GenBank/DDBJ databases">
        <title>De novo transcriptome assembly of four potential Pierce s Disease insect vectors from Arizona vineyards.</title>
        <authorList>
            <person name="Tassone E.E."/>
        </authorList>
    </citation>
    <scope>NUCLEOTIDE SEQUENCE</scope>
</reference>
<feature type="compositionally biased region" description="Polar residues" evidence="1">
    <location>
        <begin position="49"/>
        <end position="78"/>
    </location>
</feature>
<organism evidence="2">
    <name type="scientific">Graphocephala atropunctata</name>
    <dbReference type="NCBI Taxonomy" id="36148"/>
    <lineage>
        <taxon>Eukaryota</taxon>
        <taxon>Metazoa</taxon>
        <taxon>Ecdysozoa</taxon>
        <taxon>Arthropoda</taxon>
        <taxon>Hexapoda</taxon>
        <taxon>Insecta</taxon>
        <taxon>Pterygota</taxon>
        <taxon>Neoptera</taxon>
        <taxon>Paraneoptera</taxon>
        <taxon>Hemiptera</taxon>
        <taxon>Auchenorrhyncha</taxon>
        <taxon>Membracoidea</taxon>
        <taxon>Cicadellidae</taxon>
        <taxon>Cicadellinae</taxon>
        <taxon>Cicadellini</taxon>
        <taxon>Graphocephala</taxon>
    </lineage>
</organism>
<accession>A0A1B6L0C1</accession>
<dbReference type="EMBL" id="GEBQ01023023">
    <property type="protein sequence ID" value="JAT16954.1"/>
    <property type="molecule type" value="Transcribed_RNA"/>
</dbReference>
<name>A0A1B6L0C1_9HEMI</name>
<gene>
    <name evidence="2" type="ORF">g.7112</name>
</gene>
<feature type="non-terminal residue" evidence="2">
    <location>
        <position position="106"/>
    </location>
</feature>
<proteinExistence type="predicted"/>
<evidence type="ECO:0000313" key="2">
    <source>
        <dbReference type="EMBL" id="JAT16954.1"/>
    </source>
</evidence>